<evidence type="ECO:0000313" key="3">
    <source>
        <dbReference type="Proteomes" id="UP000051952"/>
    </source>
</evidence>
<name>A0A0S4JBY1_BODSA</name>
<sequence>MSQINTTSSSRATTSSSSTHTTVAATRAPHRSSDNFNVQYLVLEALCPTWPSYSDMIAAASTTTSVATAPSQCDEQLMAIFTKSVPSTDAKRRQHSTDDDVAVQAEAAGTHRNLRYECSRMGVNLLMLGRWSLHEASITSKSKLQWHVTVPHPLHGARGPRVSFRVLECVPPLPPPSRAATVTSSTTATVGPASLHGARVMFPDNTSLEACVFVYPKDSSHLCVQQRRKRGSVWSVTSDELRPRSALEEENANMQKLPAASASDTDEHHNEAVEEPWVRSVQRELLQSVCWLTAATNDDAGVPSHGSCGLLVHGPSGVGKTHQLQQLLARLPDVVSVTSTGAQLQQHVLVVQANL</sequence>
<keyword evidence="3" id="KW-1185">Reference proteome</keyword>
<dbReference type="EMBL" id="CYKH01001702">
    <property type="protein sequence ID" value="CUG89051.1"/>
    <property type="molecule type" value="Genomic_DNA"/>
</dbReference>
<dbReference type="AlphaFoldDB" id="A0A0S4JBY1"/>
<reference evidence="3" key="1">
    <citation type="submission" date="2015-09" db="EMBL/GenBank/DDBJ databases">
        <authorList>
            <consortium name="Pathogen Informatics"/>
        </authorList>
    </citation>
    <scope>NUCLEOTIDE SEQUENCE [LARGE SCALE GENOMIC DNA]</scope>
    <source>
        <strain evidence="3">Lake Konstanz</strain>
    </source>
</reference>
<feature type="compositionally biased region" description="Low complexity" evidence="1">
    <location>
        <begin position="1"/>
        <end position="27"/>
    </location>
</feature>
<organism evidence="2 3">
    <name type="scientific">Bodo saltans</name>
    <name type="common">Flagellated protozoan</name>
    <dbReference type="NCBI Taxonomy" id="75058"/>
    <lineage>
        <taxon>Eukaryota</taxon>
        <taxon>Discoba</taxon>
        <taxon>Euglenozoa</taxon>
        <taxon>Kinetoplastea</taxon>
        <taxon>Metakinetoplastina</taxon>
        <taxon>Eubodonida</taxon>
        <taxon>Bodonidae</taxon>
        <taxon>Bodo</taxon>
    </lineage>
</organism>
<gene>
    <name evidence="2" type="ORF">BSAL_19040</name>
</gene>
<accession>A0A0S4JBY1</accession>
<evidence type="ECO:0000256" key="1">
    <source>
        <dbReference type="SAM" id="MobiDB-lite"/>
    </source>
</evidence>
<evidence type="ECO:0000313" key="2">
    <source>
        <dbReference type="EMBL" id="CUG89051.1"/>
    </source>
</evidence>
<proteinExistence type="predicted"/>
<dbReference type="Proteomes" id="UP000051952">
    <property type="component" value="Unassembled WGS sequence"/>
</dbReference>
<feature type="region of interest" description="Disordered" evidence="1">
    <location>
        <begin position="1"/>
        <end position="29"/>
    </location>
</feature>
<dbReference type="VEuPathDB" id="TriTrypDB:BSAL_19040"/>
<protein>
    <submittedName>
        <fullName evidence="2">Uncharacterized protein</fullName>
    </submittedName>
</protein>